<name>A0A4R2NLV1_RHOAD</name>
<dbReference type="Proteomes" id="UP000295733">
    <property type="component" value="Unassembled WGS sequence"/>
</dbReference>
<dbReference type="InterPro" id="IPR033114">
    <property type="entry name" value="HNH_CAS9"/>
</dbReference>
<keyword evidence="9 12" id="KW-0238">DNA-binding</keyword>
<evidence type="ECO:0000256" key="11">
    <source>
        <dbReference type="ARBA" id="ARBA00046380"/>
    </source>
</evidence>
<dbReference type="Pfam" id="PF18541">
    <property type="entry name" value="RuvC_III"/>
    <property type="match status" value="1"/>
</dbReference>
<comment type="caution">
    <text evidence="15">The sequence shown here is derived from an EMBL/GenBank/DDBJ whole genome shotgun (WGS) entry which is preliminary data.</text>
</comment>
<dbReference type="GO" id="GO:0016787">
    <property type="term" value="F:hydrolase activity"/>
    <property type="evidence" value="ECO:0007669"/>
    <property type="project" value="UniProtKB-KW"/>
</dbReference>
<evidence type="ECO:0000256" key="8">
    <source>
        <dbReference type="ARBA" id="ARBA00023118"/>
    </source>
</evidence>
<dbReference type="InterPro" id="IPR003615">
    <property type="entry name" value="HNH_nuc"/>
</dbReference>
<dbReference type="PROSITE" id="PS51749">
    <property type="entry name" value="HNH_CAS9"/>
    <property type="match status" value="1"/>
</dbReference>
<keyword evidence="6" id="KW-0460">Magnesium</keyword>
<dbReference type="GO" id="GO:0046872">
    <property type="term" value="F:metal ion binding"/>
    <property type="evidence" value="ECO:0007669"/>
    <property type="project" value="UniProtKB-KW"/>
</dbReference>
<dbReference type="NCBIfam" id="TIGR01865">
    <property type="entry name" value="cas_Csn1"/>
    <property type="match status" value="1"/>
</dbReference>
<dbReference type="AlphaFoldDB" id="A0A4R2NLV1"/>
<dbReference type="Pfam" id="PF13395">
    <property type="entry name" value="HNH_4"/>
    <property type="match status" value="1"/>
</dbReference>
<evidence type="ECO:0000256" key="3">
    <source>
        <dbReference type="ARBA" id="ARBA00022723"/>
    </source>
</evidence>
<evidence type="ECO:0000256" key="10">
    <source>
        <dbReference type="ARBA" id="ARBA00023211"/>
    </source>
</evidence>
<evidence type="ECO:0000256" key="9">
    <source>
        <dbReference type="ARBA" id="ARBA00023125"/>
    </source>
</evidence>
<dbReference type="Gene3D" id="1.10.30.50">
    <property type="match status" value="1"/>
</dbReference>
<comment type="subunit">
    <text evidence="11">Monomer. Binds crRNA and tracrRNA.</text>
</comment>
<dbReference type="EMBL" id="SLXL01000007">
    <property type="protein sequence ID" value="TCP22194.1"/>
    <property type="molecule type" value="Genomic_DNA"/>
</dbReference>
<keyword evidence="10" id="KW-0464">Manganese</keyword>
<dbReference type="GO" id="GO:0003723">
    <property type="term" value="F:RNA binding"/>
    <property type="evidence" value="ECO:0007669"/>
    <property type="project" value="UniProtKB-UniRule"/>
</dbReference>
<keyword evidence="7" id="KW-0694">RNA-binding</keyword>
<reference evidence="15 16" key="1">
    <citation type="submission" date="2019-03" db="EMBL/GenBank/DDBJ databases">
        <title>Genomic Encyclopedia of Type Strains, Phase IV (KMG-IV): sequencing the most valuable type-strain genomes for metagenomic binning, comparative biology and taxonomic classification.</title>
        <authorList>
            <person name="Goeker M."/>
        </authorList>
    </citation>
    <scope>NUCLEOTIDE SEQUENCE [LARGE SCALE GENOMIC DNA]</scope>
    <source>
        <strain evidence="15 16">DSM 2781</strain>
    </source>
</reference>
<keyword evidence="5 12" id="KW-0378">Hydrolase</keyword>
<evidence type="ECO:0000256" key="1">
    <source>
        <dbReference type="ARBA" id="ARBA00001946"/>
    </source>
</evidence>
<accession>A0A4R2NLV1</accession>
<dbReference type="GO" id="GO:0051607">
    <property type="term" value="P:defense response to virus"/>
    <property type="evidence" value="ECO:0007669"/>
    <property type="project" value="UniProtKB-KW"/>
</dbReference>
<keyword evidence="8" id="KW-0051">Antiviral defense</keyword>
<organism evidence="15 16">
    <name type="scientific">Rhodovulum adriaticum</name>
    <name type="common">Rhodopseudomonas adriatica</name>
    <dbReference type="NCBI Taxonomy" id="35804"/>
    <lineage>
        <taxon>Bacteria</taxon>
        <taxon>Pseudomonadati</taxon>
        <taxon>Pseudomonadota</taxon>
        <taxon>Alphaproteobacteria</taxon>
        <taxon>Rhodobacterales</taxon>
        <taxon>Paracoccaceae</taxon>
        <taxon>Rhodovulum</taxon>
    </lineage>
</organism>
<comment type="cofactor">
    <cofactor evidence="1">
        <name>Mg(2+)</name>
        <dbReference type="ChEBI" id="CHEBI:18420"/>
    </cofactor>
</comment>
<dbReference type="InterPro" id="IPR028629">
    <property type="entry name" value="Cas9"/>
</dbReference>
<dbReference type="InterPro" id="IPR041383">
    <property type="entry name" value="RuvC_III"/>
</dbReference>
<sequence length="970" mass="110971">MSKHRGFKSNRKANRTNEDDAGKIADAAKALREKLADTGAPTYGAWLAERHGNGDPVRIRPAGEGAKISYDFYPTRAMLEAEFDHIWRMQARHHPNLTKEAREKIRDTLFFQRPLKPVKPGRCTFFPDDERLPKWHPLAQEFLILQQLNMMRFLDERGELPLDQEKRDLLMNHLMAGEKLTWAGLRRTLKIPAGTEINLEKGGLKEIAHNATAARLAVGTKKNPAPLADSWHKIDPRRRLLLLKILAVTANPERTRGRLENWVGLAPDAAANVEKVTLPPGHLMLGLRATRAIVQAMREEVIVYSAAIERASERGLFGDGVALHHSDLRSEGDPGLLRLPRYYELTALQRMLGTGTGNPDDPPEIRFGKIANPTVHIALGQFRRVMNALIDRYGKPDQVVIETTRDMAKSARELNEIDAEIRKNTKRNDAWREELEEGGILAPRARAGDRFMRMRLWEELGKTPADRLCPYSGKPISLTQLHSDEVEIDHILPFEDTFDDSPANKTVCFRAANRIKRKRAPGDAWSGEELNAIIERVKGAPGMARKLWRFLPGALHKWQEQRGFEDRQLHATGYLAKVVRAYAEALFPKDGTSNIWMPTGRMTAMLRRRWFRNLPGHNAKTRDDHRHHALDAAVVGVIDRRTIQMLQTQARRHGTEELDRLLPDPPEPFPEYRDQVLARVAKLNVSHRPDRPITKREAMARRERGEKHIPSTVNGRLHEDNAYGIVQDNPENQAARTIGNLVKRKPVIDLSKDEIGQVRDERLRQELLNATEGKRDDKKAREAALREWSDRTGHQRIRLLVMDNTAMPVDGRMGHPRENEPYKWLIPGENAFVDILESPDGRWFHHGTRVWEAASCKDRQWKEVYPEARLIMRLYKYDTLQLFQWDPKEKAVIPGTNTIKVVRSIPDSPTNKNVRLVGANLAIPFSDRDKQRDGEQGWEAVAYDVLRKRRARRVRVDELGRVRIVPHGVI</sequence>
<evidence type="ECO:0000256" key="2">
    <source>
        <dbReference type="ARBA" id="ARBA00022722"/>
    </source>
</evidence>
<evidence type="ECO:0000313" key="16">
    <source>
        <dbReference type="Proteomes" id="UP000295733"/>
    </source>
</evidence>
<evidence type="ECO:0000256" key="7">
    <source>
        <dbReference type="ARBA" id="ARBA00022884"/>
    </source>
</evidence>
<protein>
    <submittedName>
        <fullName evidence="15">CRISPR-associated Csn1 family endonuclease</fullName>
    </submittedName>
</protein>
<keyword evidence="16" id="KW-1185">Reference proteome</keyword>
<evidence type="ECO:0000256" key="4">
    <source>
        <dbReference type="ARBA" id="ARBA00022759"/>
    </source>
</evidence>
<evidence type="ECO:0000256" key="12">
    <source>
        <dbReference type="PROSITE-ProRule" id="PRU01085"/>
    </source>
</evidence>
<keyword evidence="3" id="KW-0479">Metal-binding</keyword>
<evidence type="ECO:0000256" key="6">
    <source>
        <dbReference type="ARBA" id="ARBA00022842"/>
    </source>
</evidence>
<feature type="compositionally biased region" description="Basic residues" evidence="13">
    <location>
        <begin position="1"/>
        <end position="14"/>
    </location>
</feature>
<gene>
    <name evidence="15" type="ORF">EV656_1072</name>
</gene>
<dbReference type="GO" id="GO:0004519">
    <property type="term" value="F:endonuclease activity"/>
    <property type="evidence" value="ECO:0007669"/>
    <property type="project" value="UniProtKB-UniRule"/>
</dbReference>
<evidence type="ECO:0000256" key="13">
    <source>
        <dbReference type="SAM" id="MobiDB-lite"/>
    </source>
</evidence>
<keyword evidence="4 12" id="KW-0255">Endonuclease</keyword>
<evidence type="ECO:0000256" key="5">
    <source>
        <dbReference type="ARBA" id="ARBA00022801"/>
    </source>
</evidence>
<evidence type="ECO:0000313" key="15">
    <source>
        <dbReference type="EMBL" id="TCP22194.1"/>
    </source>
</evidence>
<keyword evidence="2 12" id="KW-0540">Nuclease</keyword>
<evidence type="ECO:0000259" key="14">
    <source>
        <dbReference type="PROSITE" id="PS51749"/>
    </source>
</evidence>
<proteinExistence type="predicted"/>
<dbReference type="Gene3D" id="3.30.420.10">
    <property type="entry name" value="Ribonuclease H-like superfamily/Ribonuclease H"/>
    <property type="match status" value="2"/>
</dbReference>
<dbReference type="InterPro" id="IPR036397">
    <property type="entry name" value="RNaseH_sf"/>
</dbReference>
<feature type="domain" description="HNH Cas9-type" evidence="14">
    <location>
        <begin position="410"/>
        <end position="569"/>
    </location>
</feature>
<feature type="region of interest" description="Disordered" evidence="13">
    <location>
        <begin position="1"/>
        <end position="21"/>
    </location>
</feature>
<dbReference type="GO" id="GO:0003677">
    <property type="term" value="F:DNA binding"/>
    <property type="evidence" value="ECO:0007669"/>
    <property type="project" value="UniProtKB-UniRule"/>
</dbReference>